<dbReference type="Pfam" id="PF25536">
    <property type="entry name" value="DUF7920"/>
    <property type="match status" value="1"/>
</dbReference>
<dbReference type="PANTHER" id="PTHR38566:SF1">
    <property type="entry name" value="CHROMOSOME UNDETERMINED SCAFFOLD_18, WHOLE GENOME SHOTGUN SEQUENCE"/>
    <property type="match status" value="1"/>
</dbReference>
<proteinExistence type="predicted"/>
<feature type="domain" description="DUF7920" evidence="1">
    <location>
        <begin position="128"/>
        <end position="404"/>
    </location>
</feature>
<comment type="caution">
    <text evidence="2">The sequence shown here is derived from an EMBL/GenBank/DDBJ whole genome shotgun (WGS) entry which is preliminary data.</text>
</comment>
<evidence type="ECO:0000259" key="1">
    <source>
        <dbReference type="Pfam" id="PF25536"/>
    </source>
</evidence>
<protein>
    <recommendedName>
        <fullName evidence="1">DUF7920 domain-containing protein</fullName>
    </recommendedName>
</protein>
<dbReference type="PANTHER" id="PTHR38566">
    <property type="entry name" value="RNA_LIG_T4_1 DOMAIN-CONTAINING PROTEIN"/>
    <property type="match status" value="1"/>
</dbReference>
<dbReference type="Proteomes" id="UP001519460">
    <property type="component" value="Unassembled WGS sequence"/>
</dbReference>
<name>A0ABD0LHG9_9CAEN</name>
<dbReference type="EMBL" id="JACVVK020000048">
    <property type="protein sequence ID" value="KAK7498835.1"/>
    <property type="molecule type" value="Genomic_DNA"/>
</dbReference>
<keyword evidence="3" id="KW-1185">Reference proteome</keyword>
<dbReference type="AlphaFoldDB" id="A0ABD0LHG9"/>
<evidence type="ECO:0000313" key="3">
    <source>
        <dbReference type="Proteomes" id="UP001519460"/>
    </source>
</evidence>
<reference evidence="2 3" key="1">
    <citation type="journal article" date="2023" name="Sci. Data">
        <title>Genome assembly of the Korean intertidal mud-creeper Batillaria attramentaria.</title>
        <authorList>
            <person name="Patra A.K."/>
            <person name="Ho P.T."/>
            <person name="Jun S."/>
            <person name="Lee S.J."/>
            <person name="Kim Y."/>
            <person name="Won Y.J."/>
        </authorList>
    </citation>
    <scope>NUCLEOTIDE SEQUENCE [LARGE SCALE GENOMIC DNA]</scope>
    <source>
        <strain evidence="2">Wonlab-2016</strain>
    </source>
</reference>
<accession>A0ABD0LHG9</accession>
<sequence length="512" mass="57694">MLQQLEKKDRDRQQLILMTEDTISFTRLAFLFCADSEMAASTDTSFEEVRTAILDKIQSSDVKSETEIYLSSIGSKVNTDKGNENAEKWLQWARGCRHLKIVSFPVPAGVLPKDCNCGELLDVKVASRGPDDAVYDANQMIRQRVARGNCFLRIDGGPYRGSRLVLYGLKKFTGGLGDDDDRDRGDNHTWHRYFTKPMESAARLVATRKANGEAAHLSCIELAGQLLICAGSKNVHQLFRTREDIKRYHGDRFRIAGEISEVIMDILEQMDPTNKNRLLRFLAHTGYTAIFEILSPDHQHVEDLSHLPGNCLRFITWTSPDLDPTSDSELCTVPPHIGIEIARALGLPTVDYTILPVTAVEERMTKVRQGYQYEGEVLYFLDESGEVIGLLKKKTIWYIICRAVREKVRAASSAKAKNPSTFCISVPVKKMEKRLSEIQTWLGLDEETLAAWKVLAIGFLKWALAGIDAGTIRHGQIGDKFPVLWKRYLEESGSSDKINSHFHEPEEDASDL</sequence>
<dbReference type="InterPro" id="IPR057680">
    <property type="entry name" value="DUF7920"/>
</dbReference>
<gene>
    <name evidence="2" type="ORF">BaRGS_00009927</name>
</gene>
<organism evidence="2 3">
    <name type="scientific">Batillaria attramentaria</name>
    <dbReference type="NCBI Taxonomy" id="370345"/>
    <lineage>
        <taxon>Eukaryota</taxon>
        <taxon>Metazoa</taxon>
        <taxon>Spiralia</taxon>
        <taxon>Lophotrochozoa</taxon>
        <taxon>Mollusca</taxon>
        <taxon>Gastropoda</taxon>
        <taxon>Caenogastropoda</taxon>
        <taxon>Sorbeoconcha</taxon>
        <taxon>Cerithioidea</taxon>
        <taxon>Batillariidae</taxon>
        <taxon>Batillaria</taxon>
    </lineage>
</organism>
<evidence type="ECO:0000313" key="2">
    <source>
        <dbReference type="EMBL" id="KAK7498835.1"/>
    </source>
</evidence>